<protein>
    <submittedName>
        <fullName evidence="2">Uncharacterized protein</fullName>
    </submittedName>
</protein>
<feature type="compositionally biased region" description="Basic and acidic residues" evidence="1">
    <location>
        <begin position="12"/>
        <end position="37"/>
    </location>
</feature>
<feature type="region of interest" description="Disordered" evidence="1">
    <location>
        <begin position="1"/>
        <end position="38"/>
    </location>
</feature>
<proteinExistence type="predicted"/>
<name>A0A9I9CYF4_CUCME</name>
<evidence type="ECO:0000313" key="2">
    <source>
        <dbReference type="EnsemblPlants" id="MELO3C010514.2.1"/>
    </source>
</evidence>
<organism evidence="2">
    <name type="scientific">Cucumis melo</name>
    <name type="common">Muskmelon</name>
    <dbReference type="NCBI Taxonomy" id="3656"/>
    <lineage>
        <taxon>Eukaryota</taxon>
        <taxon>Viridiplantae</taxon>
        <taxon>Streptophyta</taxon>
        <taxon>Embryophyta</taxon>
        <taxon>Tracheophyta</taxon>
        <taxon>Spermatophyta</taxon>
        <taxon>Magnoliopsida</taxon>
        <taxon>eudicotyledons</taxon>
        <taxon>Gunneridae</taxon>
        <taxon>Pentapetalae</taxon>
        <taxon>rosids</taxon>
        <taxon>fabids</taxon>
        <taxon>Cucurbitales</taxon>
        <taxon>Cucurbitaceae</taxon>
        <taxon>Benincaseae</taxon>
        <taxon>Cucumis</taxon>
    </lineage>
</organism>
<sequence length="95" mass="10682">MISEQIPSKVGETSEIKEATMKDIKKERERERERNEFDQSETIMCISSIEEYVSLSSKFDGHASWEDDTQKAHAIEDKEATTSGGAHATTVDCLV</sequence>
<accession>A0A9I9CYF4</accession>
<evidence type="ECO:0000256" key="1">
    <source>
        <dbReference type="SAM" id="MobiDB-lite"/>
    </source>
</evidence>
<reference evidence="2" key="1">
    <citation type="submission" date="2023-03" db="UniProtKB">
        <authorList>
            <consortium name="EnsemblPlants"/>
        </authorList>
    </citation>
    <scope>IDENTIFICATION</scope>
</reference>
<dbReference type="EnsemblPlants" id="MELO3C010514.2.1">
    <property type="protein sequence ID" value="MELO3C010514.2.1"/>
    <property type="gene ID" value="MELO3C010514.2"/>
</dbReference>
<dbReference type="Gramene" id="MELO3C010514.2.1">
    <property type="protein sequence ID" value="MELO3C010514.2.1"/>
    <property type="gene ID" value="MELO3C010514.2"/>
</dbReference>
<dbReference type="AlphaFoldDB" id="A0A9I9CYF4"/>